<evidence type="ECO:0000313" key="1">
    <source>
        <dbReference type="EMBL" id="KAG5523841.1"/>
    </source>
</evidence>
<evidence type="ECO:0000313" key="2">
    <source>
        <dbReference type="Proteomes" id="UP000823749"/>
    </source>
</evidence>
<dbReference type="EMBL" id="JACTNZ010000011">
    <property type="protein sequence ID" value="KAG5523841.1"/>
    <property type="molecule type" value="Genomic_DNA"/>
</dbReference>
<protein>
    <submittedName>
        <fullName evidence="1">Uncharacterized protein</fullName>
    </submittedName>
</protein>
<dbReference type="AlphaFoldDB" id="A0AAV6I559"/>
<name>A0AAV6I559_9ERIC</name>
<reference evidence="1" key="1">
    <citation type="submission" date="2020-08" db="EMBL/GenBank/DDBJ databases">
        <title>Plant Genome Project.</title>
        <authorList>
            <person name="Zhang R.-G."/>
        </authorList>
    </citation>
    <scope>NUCLEOTIDE SEQUENCE</scope>
    <source>
        <strain evidence="1">WSP0</strain>
        <tissue evidence="1">Leaf</tissue>
    </source>
</reference>
<gene>
    <name evidence="1" type="ORF">RHGRI_030738</name>
</gene>
<organism evidence="1 2">
    <name type="scientific">Rhododendron griersonianum</name>
    <dbReference type="NCBI Taxonomy" id="479676"/>
    <lineage>
        <taxon>Eukaryota</taxon>
        <taxon>Viridiplantae</taxon>
        <taxon>Streptophyta</taxon>
        <taxon>Embryophyta</taxon>
        <taxon>Tracheophyta</taxon>
        <taxon>Spermatophyta</taxon>
        <taxon>Magnoliopsida</taxon>
        <taxon>eudicotyledons</taxon>
        <taxon>Gunneridae</taxon>
        <taxon>Pentapetalae</taxon>
        <taxon>asterids</taxon>
        <taxon>Ericales</taxon>
        <taxon>Ericaceae</taxon>
        <taxon>Ericoideae</taxon>
        <taxon>Rhodoreae</taxon>
        <taxon>Rhododendron</taxon>
    </lineage>
</organism>
<sequence length="76" mass="8758">MRVRRGLTRLGKVAGGPAKVRRCCRRSGEEQARLSEIRNTSSSANQWYRYVVALLQREKLEKPDADLVEQPLKEFV</sequence>
<comment type="caution">
    <text evidence="1">The sequence shown here is derived from an EMBL/GenBank/DDBJ whole genome shotgun (WGS) entry which is preliminary data.</text>
</comment>
<accession>A0AAV6I559</accession>
<proteinExistence type="predicted"/>
<dbReference type="Proteomes" id="UP000823749">
    <property type="component" value="Chromosome 11"/>
</dbReference>
<keyword evidence="2" id="KW-1185">Reference proteome</keyword>